<evidence type="ECO:0000313" key="1">
    <source>
        <dbReference type="EMBL" id="GAK55423.1"/>
    </source>
</evidence>
<proteinExistence type="predicted"/>
<reference evidence="1" key="1">
    <citation type="journal article" date="2015" name="PeerJ">
        <title>First genomic representation of candidate bacterial phylum KSB3 points to enhanced environmental sensing as a trigger of wastewater bulking.</title>
        <authorList>
            <person name="Sekiguchi Y."/>
            <person name="Ohashi A."/>
            <person name="Parks D.H."/>
            <person name="Yamauchi T."/>
            <person name="Tyson G.W."/>
            <person name="Hugenholtz P."/>
        </authorList>
    </citation>
    <scope>NUCLEOTIDE SEQUENCE [LARGE SCALE GENOMIC DNA]</scope>
</reference>
<sequence length="51" mass="6091">MNTTPKKKNEHPWQTLYETSWLLIRAYILEKQRNAPSKNTKALLLKGRCYN</sequence>
<organism evidence="1">
    <name type="scientific">Vecturithrix granuli</name>
    <dbReference type="NCBI Taxonomy" id="1499967"/>
    <lineage>
        <taxon>Bacteria</taxon>
        <taxon>Candidatus Moduliflexota</taxon>
        <taxon>Candidatus Vecturitrichia</taxon>
        <taxon>Candidatus Vecturitrichales</taxon>
        <taxon>Candidatus Vecturitrichaceae</taxon>
        <taxon>Candidatus Vecturithrix</taxon>
    </lineage>
</organism>
<accession>A0A0S6WA71</accession>
<gene>
    <name evidence="1" type="ORF">U27_02256</name>
</gene>
<protein>
    <submittedName>
        <fullName evidence="1">Uncharacterized protein</fullName>
    </submittedName>
</protein>
<keyword evidence="2" id="KW-1185">Reference proteome</keyword>
<dbReference type="EMBL" id="DF820463">
    <property type="protein sequence ID" value="GAK55423.1"/>
    <property type="molecule type" value="Genomic_DNA"/>
</dbReference>
<name>A0A0S6WA71_VECG1</name>
<dbReference type="Proteomes" id="UP000030661">
    <property type="component" value="Unassembled WGS sequence"/>
</dbReference>
<dbReference type="HOGENOM" id="CLU_3095941_0_0_0"/>
<evidence type="ECO:0000313" key="2">
    <source>
        <dbReference type="Proteomes" id="UP000030661"/>
    </source>
</evidence>
<dbReference type="AlphaFoldDB" id="A0A0S6WA71"/>
<dbReference type="STRING" id="1499967.U27_02256"/>